<keyword evidence="1" id="KW-1133">Transmembrane helix</keyword>
<name>A0A8T2JX84_9PIPI</name>
<evidence type="ECO:0000256" key="1">
    <source>
        <dbReference type="SAM" id="Phobius"/>
    </source>
</evidence>
<protein>
    <submittedName>
        <fullName evidence="2">Uncharacterized protein</fullName>
    </submittedName>
</protein>
<gene>
    <name evidence="2" type="ORF">GDO86_015396</name>
</gene>
<keyword evidence="3" id="KW-1185">Reference proteome</keyword>
<accession>A0A8T2JX84</accession>
<evidence type="ECO:0000313" key="2">
    <source>
        <dbReference type="EMBL" id="KAG8448283.1"/>
    </source>
</evidence>
<dbReference type="AlphaFoldDB" id="A0A8T2JX84"/>
<proteinExistence type="predicted"/>
<sequence>MTISLTFVPAPQYKLIADIIVVPNFLLYRVKPIALCKYVLLPLHMHTTTCSFHFTHAAFNYMVFLFLFYRYHQYRIINKTVNKSFKYVLQ</sequence>
<keyword evidence="1" id="KW-0472">Membrane</keyword>
<comment type="caution">
    <text evidence="2">The sequence shown here is derived from an EMBL/GenBank/DDBJ whole genome shotgun (WGS) entry which is preliminary data.</text>
</comment>
<dbReference type="Proteomes" id="UP000812440">
    <property type="component" value="Chromosome 8_10"/>
</dbReference>
<reference evidence="2" key="1">
    <citation type="thesis" date="2020" institute="ProQuest LLC" country="789 East Eisenhower Parkway, Ann Arbor, MI, USA">
        <title>Comparative Genomics and Chromosome Evolution.</title>
        <authorList>
            <person name="Mudd A.B."/>
        </authorList>
    </citation>
    <scope>NUCLEOTIDE SEQUENCE</scope>
    <source>
        <strain evidence="2">Female2</strain>
        <tissue evidence="2">Blood</tissue>
    </source>
</reference>
<evidence type="ECO:0000313" key="3">
    <source>
        <dbReference type="Proteomes" id="UP000812440"/>
    </source>
</evidence>
<keyword evidence="1" id="KW-0812">Transmembrane</keyword>
<dbReference type="EMBL" id="JAACNH010000003">
    <property type="protein sequence ID" value="KAG8448283.1"/>
    <property type="molecule type" value="Genomic_DNA"/>
</dbReference>
<organism evidence="2 3">
    <name type="scientific">Hymenochirus boettgeri</name>
    <name type="common">Congo dwarf clawed frog</name>
    <dbReference type="NCBI Taxonomy" id="247094"/>
    <lineage>
        <taxon>Eukaryota</taxon>
        <taxon>Metazoa</taxon>
        <taxon>Chordata</taxon>
        <taxon>Craniata</taxon>
        <taxon>Vertebrata</taxon>
        <taxon>Euteleostomi</taxon>
        <taxon>Amphibia</taxon>
        <taxon>Batrachia</taxon>
        <taxon>Anura</taxon>
        <taxon>Pipoidea</taxon>
        <taxon>Pipidae</taxon>
        <taxon>Pipinae</taxon>
        <taxon>Hymenochirus</taxon>
    </lineage>
</organism>
<feature type="transmembrane region" description="Helical" evidence="1">
    <location>
        <begin position="51"/>
        <end position="69"/>
    </location>
</feature>